<proteinExistence type="predicted"/>
<keyword evidence="6" id="KW-1185">Reference proteome</keyword>
<evidence type="ECO:0000313" key="5">
    <source>
        <dbReference type="EMBL" id="QWV99525.1"/>
    </source>
</evidence>
<gene>
    <name evidence="5" type="ORF">KP005_09690</name>
</gene>
<evidence type="ECO:0000259" key="4">
    <source>
        <dbReference type="Pfam" id="PF13511"/>
    </source>
</evidence>
<feature type="domain" description="DUF4124" evidence="4">
    <location>
        <begin position="12"/>
        <end position="62"/>
    </location>
</feature>
<reference evidence="5 6" key="1">
    <citation type="submission" date="2021-06" db="EMBL/GenBank/DDBJ databases">
        <title>Gemonas diversity in paddy soil.</title>
        <authorList>
            <person name="Liu G."/>
        </authorList>
    </citation>
    <scope>NUCLEOTIDE SEQUENCE [LARGE SCALE GENOMIC DNA]</scope>
    <source>
        <strain evidence="5 6">RG29</strain>
    </source>
</reference>
<organism evidence="5 6">
    <name type="scientific">Geomonas diazotrophica</name>
    <dbReference type="NCBI Taxonomy" id="2843197"/>
    <lineage>
        <taxon>Bacteria</taxon>
        <taxon>Pseudomonadati</taxon>
        <taxon>Thermodesulfobacteriota</taxon>
        <taxon>Desulfuromonadia</taxon>
        <taxon>Geobacterales</taxon>
        <taxon>Geobacteraceae</taxon>
        <taxon>Geomonas</taxon>
    </lineage>
</organism>
<evidence type="ECO:0000256" key="3">
    <source>
        <dbReference type="SAM" id="SignalP"/>
    </source>
</evidence>
<feature type="compositionally biased region" description="Low complexity" evidence="2">
    <location>
        <begin position="56"/>
        <end position="65"/>
    </location>
</feature>
<evidence type="ECO:0000256" key="2">
    <source>
        <dbReference type="SAM" id="MobiDB-lite"/>
    </source>
</evidence>
<keyword evidence="3" id="KW-0732">Signal</keyword>
<keyword evidence="1" id="KW-0175">Coiled coil</keyword>
<evidence type="ECO:0000256" key="1">
    <source>
        <dbReference type="SAM" id="Coils"/>
    </source>
</evidence>
<dbReference type="InterPro" id="IPR025392">
    <property type="entry name" value="DUF4124"/>
</dbReference>
<dbReference type="Proteomes" id="UP000683493">
    <property type="component" value="Chromosome"/>
</dbReference>
<feature type="region of interest" description="Disordered" evidence="2">
    <location>
        <begin position="51"/>
        <end position="86"/>
    </location>
</feature>
<name>A0ABX8JVS9_9BACT</name>
<feature type="signal peptide" evidence="3">
    <location>
        <begin position="1"/>
        <end position="21"/>
    </location>
</feature>
<dbReference type="Pfam" id="PF13511">
    <property type="entry name" value="DUF4124"/>
    <property type="match status" value="1"/>
</dbReference>
<dbReference type="EMBL" id="CP076724">
    <property type="protein sequence ID" value="QWV99525.1"/>
    <property type="molecule type" value="Genomic_DNA"/>
</dbReference>
<feature type="coiled-coil region" evidence="1">
    <location>
        <begin position="93"/>
        <end position="120"/>
    </location>
</feature>
<feature type="chain" id="PRO_5046209115" evidence="3">
    <location>
        <begin position="22"/>
        <end position="172"/>
    </location>
</feature>
<protein>
    <submittedName>
        <fullName evidence="5">DUF4124 domain-containing protein</fullName>
    </submittedName>
</protein>
<sequence>MKTILLSLFLVSLLAPPPARGAFYQWTDAEGVVHFTDNRTNIPKQYRDKAHRVDVSDSAPAVVSPGTESVSRPAPPPMTAPGGHDESWWRERFRALRIELKTLQDERAGKEQQLVELRRKHTIFHRSRDREAVNTMEAQVSAVDAKISDMLNRIAALELAAAQAGVPVEWRQ</sequence>
<evidence type="ECO:0000313" key="6">
    <source>
        <dbReference type="Proteomes" id="UP000683493"/>
    </source>
</evidence>
<accession>A0ABX8JVS9</accession>